<keyword evidence="10" id="KW-0732">Signal</keyword>
<feature type="signal peptide" evidence="10">
    <location>
        <begin position="1"/>
        <end position="19"/>
    </location>
</feature>
<evidence type="ECO:0000256" key="10">
    <source>
        <dbReference type="SAM" id="SignalP"/>
    </source>
</evidence>
<dbReference type="AlphaFoldDB" id="A0A1Y2CY79"/>
<feature type="transmembrane region" description="Helical" evidence="9">
    <location>
        <begin position="142"/>
        <end position="161"/>
    </location>
</feature>
<proteinExistence type="predicted"/>
<dbReference type="GO" id="GO:0008270">
    <property type="term" value="F:zinc ion binding"/>
    <property type="evidence" value="ECO:0007669"/>
    <property type="project" value="UniProtKB-KW"/>
</dbReference>
<protein>
    <recommendedName>
        <fullName evidence="11">RING-type domain-containing protein</fullName>
    </recommendedName>
</protein>
<evidence type="ECO:0000313" key="13">
    <source>
        <dbReference type="Proteomes" id="UP000193642"/>
    </source>
</evidence>
<keyword evidence="7 9" id="KW-0472">Membrane</keyword>
<evidence type="ECO:0000256" key="7">
    <source>
        <dbReference type="ARBA" id="ARBA00023136"/>
    </source>
</evidence>
<keyword evidence="3" id="KW-0479">Metal-binding</keyword>
<evidence type="ECO:0000256" key="3">
    <source>
        <dbReference type="ARBA" id="ARBA00022723"/>
    </source>
</evidence>
<keyword evidence="2 9" id="KW-0812">Transmembrane</keyword>
<evidence type="ECO:0000256" key="4">
    <source>
        <dbReference type="ARBA" id="ARBA00022771"/>
    </source>
</evidence>
<evidence type="ECO:0000256" key="5">
    <source>
        <dbReference type="ARBA" id="ARBA00022833"/>
    </source>
</evidence>
<organism evidence="12 13">
    <name type="scientific">Rhizoclosmatium globosum</name>
    <dbReference type="NCBI Taxonomy" id="329046"/>
    <lineage>
        <taxon>Eukaryota</taxon>
        <taxon>Fungi</taxon>
        <taxon>Fungi incertae sedis</taxon>
        <taxon>Chytridiomycota</taxon>
        <taxon>Chytridiomycota incertae sedis</taxon>
        <taxon>Chytridiomycetes</taxon>
        <taxon>Chytridiales</taxon>
        <taxon>Chytriomycetaceae</taxon>
        <taxon>Rhizoclosmatium</taxon>
    </lineage>
</organism>
<feature type="domain" description="RING-type" evidence="11">
    <location>
        <begin position="199"/>
        <end position="241"/>
    </location>
</feature>
<keyword evidence="5" id="KW-0862">Zinc</keyword>
<dbReference type="PROSITE" id="PS50089">
    <property type="entry name" value="ZF_RING_2"/>
    <property type="match status" value="1"/>
</dbReference>
<keyword evidence="13" id="KW-1185">Reference proteome</keyword>
<evidence type="ECO:0000256" key="9">
    <source>
        <dbReference type="SAM" id="Phobius"/>
    </source>
</evidence>
<evidence type="ECO:0000313" key="12">
    <source>
        <dbReference type="EMBL" id="ORY51295.1"/>
    </source>
</evidence>
<sequence length="262" mass="28716">MRTPRLLLALAALAGSVQAGVIVYAHGRIEAHVTHGFGGPLLPVFTCATAPTDAAPGFVALVLHSRKCAESERTAELKAAGAVGVVVASDSPVDSFGTLALPMAQISVEDFNVLVAQTNDLWRRDGKHSLFRIRVLPDPSRFYIFLIVLWPIIIIGLYEVAHRMKRHWASQAAKRALELIPLKIWSDINLHNSDRETACPICIEDYKNGDSIRCLPCGHDFHSVCVDKWLTSIVSLCPLCKQSVLPHQSVVDGLEYGHIIRS</sequence>
<dbReference type="Proteomes" id="UP000193642">
    <property type="component" value="Unassembled WGS sequence"/>
</dbReference>
<keyword evidence="4 8" id="KW-0863">Zinc-finger</keyword>
<evidence type="ECO:0000256" key="8">
    <source>
        <dbReference type="PROSITE-ProRule" id="PRU00175"/>
    </source>
</evidence>
<keyword evidence="6 9" id="KW-1133">Transmembrane helix</keyword>
<dbReference type="Pfam" id="PF13639">
    <property type="entry name" value="zf-RING_2"/>
    <property type="match status" value="1"/>
</dbReference>
<dbReference type="STRING" id="329046.A0A1Y2CY79"/>
<reference evidence="12 13" key="1">
    <citation type="submission" date="2016-07" db="EMBL/GenBank/DDBJ databases">
        <title>Pervasive Adenine N6-methylation of Active Genes in Fungi.</title>
        <authorList>
            <consortium name="DOE Joint Genome Institute"/>
            <person name="Mondo S.J."/>
            <person name="Dannebaum R.O."/>
            <person name="Kuo R.C."/>
            <person name="Labutti K."/>
            <person name="Haridas S."/>
            <person name="Kuo A."/>
            <person name="Salamov A."/>
            <person name="Ahrendt S.R."/>
            <person name="Lipzen A."/>
            <person name="Sullivan W."/>
            <person name="Andreopoulos W.B."/>
            <person name="Clum A."/>
            <person name="Lindquist E."/>
            <person name="Daum C."/>
            <person name="Ramamoorthy G.K."/>
            <person name="Gryganskyi A."/>
            <person name="Culley D."/>
            <person name="Magnuson J.K."/>
            <person name="James T.Y."/>
            <person name="O'Malley M.A."/>
            <person name="Stajich J.E."/>
            <person name="Spatafora J.W."/>
            <person name="Visel A."/>
            <person name="Grigoriev I.V."/>
        </authorList>
    </citation>
    <scope>NUCLEOTIDE SEQUENCE [LARGE SCALE GENOMIC DNA]</scope>
    <source>
        <strain evidence="12 13">JEL800</strain>
    </source>
</reference>
<dbReference type="PANTHER" id="PTHR47168:SF1">
    <property type="entry name" value="OS02G0798600 PROTEIN"/>
    <property type="match status" value="1"/>
</dbReference>
<evidence type="ECO:0000259" key="11">
    <source>
        <dbReference type="PROSITE" id="PS50089"/>
    </source>
</evidence>
<comment type="caution">
    <text evidence="12">The sequence shown here is derived from an EMBL/GenBank/DDBJ whole genome shotgun (WGS) entry which is preliminary data.</text>
</comment>
<dbReference type="FunFam" id="3.30.40.10:FF:000388">
    <property type="entry name" value="Putative RING zinc finger domain superfamily protein"/>
    <property type="match status" value="1"/>
</dbReference>
<dbReference type="EMBL" id="MCGO01000005">
    <property type="protein sequence ID" value="ORY51295.1"/>
    <property type="molecule type" value="Genomic_DNA"/>
</dbReference>
<gene>
    <name evidence="12" type="ORF">BCR33DRAFT_762092</name>
</gene>
<feature type="chain" id="PRO_5012892302" description="RING-type domain-containing protein" evidence="10">
    <location>
        <begin position="20"/>
        <end position="262"/>
    </location>
</feature>
<name>A0A1Y2CY79_9FUNG</name>
<dbReference type="Gene3D" id="3.30.40.10">
    <property type="entry name" value="Zinc/RING finger domain, C3HC4 (zinc finger)"/>
    <property type="match status" value="1"/>
</dbReference>
<dbReference type="InterPro" id="IPR051653">
    <property type="entry name" value="E3_ligase_sorting_rcpt"/>
</dbReference>
<dbReference type="InterPro" id="IPR001841">
    <property type="entry name" value="Znf_RING"/>
</dbReference>
<comment type="subcellular location">
    <subcellularLocation>
        <location evidence="1">Membrane</location>
        <topology evidence="1">Single-pass membrane protein</topology>
    </subcellularLocation>
</comment>
<evidence type="ECO:0000256" key="2">
    <source>
        <dbReference type="ARBA" id="ARBA00022692"/>
    </source>
</evidence>
<dbReference type="SMART" id="SM00184">
    <property type="entry name" value="RING"/>
    <property type="match status" value="1"/>
</dbReference>
<dbReference type="PANTHER" id="PTHR47168">
    <property type="entry name" value="RING ZINC FINGER DOMAIN SUPERFAMILY PROTEIN-RELATED"/>
    <property type="match status" value="1"/>
</dbReference>
<dbReference type="OrthoDB" id="8062037at2759"/>
<dbReference type="InterPro" id="IPR013083">
    <property type="entry name" value="Znf_RING/FYVE/PHD"/>
</dbReference>
<dbReference type="GO" id="GO:0016020">
    <property type="term" value="C:membrane"/>
    <property type="evidence" value="ECO:0007669"/>
    <property type="project" value="UniProtKB-SubCell"/>
</dbReference>
<accession>A0A1Y2CY79</accession>
<evidence type="ECO:0000256" key="1">
    <source>
        <dbReference type="ARBA" id="ARBA00004167"/>
    </source>
</evidence>
<dbReference type="SUPFAM" id="SSF57850">
    <property type="entry name" value="RING/U-box"/>
    <property type="match status" value="1"/>
</dbReference>
<evidence type="ECO:0000256" key="6">
    <source>
        <dbReference type="ARBA" id="ARBA00022989"/>
    </source>
</evidence>